<keyword evidence="2" id="KW-0677">Repeat</keyword>
<dbReference type="GO" id="GO:1902495">
    <property type="term" value="C:transmembrane transporter complex"/>
    <property type="evidence" value="ECO:0007669"/>
    <property type="project" value="TreeGrafter"/>
</dbReference>
<dbReference type="Proteomes" id="UP000663864">
    <property type="component" value="Unassembled WGS sequence"/>
</dbReference>
<evidence type="ECO:0000256" key="4">
    <source>
        <dbReference type="ARBA" id="ARBA00023065"/>
    </source>
</evidence>
<dbReference type="InterPro" id="IPR052076">
    <property type="entry name" value="TRP_cation_channel"/>
</dbReference>
<dbReference type="GO" id="GO:0034220">
    <property type="term" value="P:monoatomic ion transmembrane transport"/>
    <property type="evidence" value="ECO:0007669"/>
    <property type="project" value="UniProtKB-KW"/>
</dbReference>
<keyword evidence="1" id="KW-0813">Transport</keyword>
<dbReference type="EMBL" id="CAJNOT010000707">
    <property type="protein sequence ID" value="CAF1060727.1"/>
    <property type="molecule type" value="Genomic_DNA"/>
</dbReference>
<gene>
    <name evidence="9" type="ORF">ZHD862_LOCUS15548</name>
</gene>
<keyword evidence="3" id="KW-0040">ANK repeat</keyword>
<dbReference type="AlphaFoldDB" id="A0A814L437"/>
<protein>
    <recommendedName>
        <fullName evidence="11">Transient receptor potential cation channel subfamily A member 1</fullName>
    </recommendedName>
</protein>
<evidence type="ECO:0000256" key="6">
    <source>
        <dbReference type="ARBA" id="ARBA00023303"/>
    </source>
</evidence>
<feature type="region of interest" description="Disordered" evidence="7">
    <location>
        <begin position="210"/>
        <end position="229"/>
    </location>
</feature>
<feature type="compositionally biased region" description="Polar residues" evidence="7">
    <location>
        <begin position="212"/>
        <end position="221"/>
    </location>
</feature>
<evidence type="ECO:0000256" key="7">
    <source>
        <dbReference type="SAM" id="MobiDB-lite"/>
    </source>
</evidence>
<sequence>MIVLKTIAMMLGELDYERSYLENIKGQHFNTTNLIILLIFAIIMPILLMNLLVGLAIGDLMQIQQNARLKRLATQVQLHTNLEKKLPSKLIQRWTKNEYVVYLNKGICKRFSTVFKEWIAKPLDVNNVLDSYDENCTERVLFVELYKQKRRQKDMQRQLEKMTDLVRLVLQKMEIQTETESDDITSNDKNENFLKMQKFRHVFNVTRRFSHARSTNGNNPHLFTHSEEA</sequence>
<comment type="caution">
    <text evidence="9">The sequence shown here is derived from an EMBL/GenBank/DDBJ whole genome shotgun (WGS) entry which is preliminary data.</text>
</comment>
<keyword evidence="8" id="KW-0812">Transmembrane</keyword>
<evidence type="ECO:0000256" key="5">
    <source>
        <dbReference type="ARBA" id="ARBA00023180"/>
    </source>
</evidence>
<accession>A0A814L437</accession>
<dbReference type="PANTHER" id="PTHR47143">
    <property type="entry name" value="TRANSIENT RECEPTOR POTENTIAL CATION CHANNEL PROTEIN PAINLESS"/>
    <property type="match status" value="1"/>
</dbReference>
<dbReference type="PANTHER" id="PTHR47143:SF1">
    <property type="entry name" value="ION_TRANS DOMAIN-CONTAINING PROTEIN"/>
    <property type="match status" value="1"/>
</dbReference>
<keyword evidence="5" id="KW-0325">Glycoprotein</keyword>
<evidence type="ECO:0000313" key="9">
    <source>
        <dbReference type="EMBL" id="CAF1060727.1"/>
    </source>
</evidence>
<evidence type="ECO:0000256" key="8">
    <source>
        <dbReference type="SAM" id="Phobius"/>
    </source>
</evidence>
<keyword evidence="6" id="KW-0407">Ion channel</keyword>
<evidence type="ECO:0000256" key="3">
    <source>
        <dbReference type="ARBA" id="ARBA00023043"/>
    </source>
</evidence>
<keyword evidence="8" id="KW-0472">Membrane</keyword>
<keyword evidence="8" id="KW-1133">Transmembrane helix</keyword>
<dbReference type="GO" id="GO:0022857">
    <property type="term" value="F:transmembrane transporter activity"/>
    <property type="evidence" value="ECO:0007669"/>
    <property type="project" value="TreeGrafter"/>
</dbReference>
<organism evidence="9 10">
    <name type="scientific">Rotaria sordida</name>
    <dbReference type="NCBI Taxonomy" id="392033"/>
    <lineage>
        <taxon>Eukaryota</taxon>
        <taxon>Metazoa</taxon>
        <taxon>Spiralia</taxon>
        <taxon>Gnathifera</taxon>
        <taxon>Rotifera</taxon>
        <taxon>Eurotatoria</taxon>
        <taxon>Bdelloidea</taxon>
        <taxon>Philodinida</taxon>
        <taxon>Philodinidae</taxon>
        <taxon>Rotaria</taxon>
    </lineage>
</organism>
<name>A0A814L437_9BILA</name>
<reference evidence="9" key="1">
    <citation type="submission" date="2021-02" db="EMBL/GenBank/DDBJ databases">
        <authorList>
            <person name="Nowell W R."/>
        </authorList>
    </citation>
    <scope>NUCLEOTIDE SEQUENCE</scope>
</reference>
<proteinExistence type="predicted"/>
<feature type="transmembrane region" description="Helical" evidence="8">
    <location>
        <begin position="34"/>
        <end position="61"/>
    </location>
</feature>
<evidence type="ECO:0000313" key="10">
    <source>
        <dbReference type="Proteomes" id="UP000663864"/>
    </source>
</evidence>
<keyword evidence="4" id="KW-0406">Ion transport</keyword>
<evidence type="ECO:0008006" key="11">
    <source>
        <dbReference type="Google" id="ProtNLM"/>
    </source>
</evidence>
<evidence type="ECO:0000256" key="1">
    <source>
        <dbReference type="ARBA" id="ARBA00022448"/>
    </source>
</evidence>
<evidence type="ECO:0000256" key="2">
    <source>
        <dbReference type="ARBA" id="ARBA00022737"/>
    </source>
</evidence>